<protein>
    <recommendedName>
        <fullName evidence="4">Protein kinase domain-containing protein</fullName>
    </recommendedName>
</protein>
<feature type="non-terminal residue" evidence="2">
    <location>
        <position position="1"/>
    </location>
</feature>
<dbReference type="Proteomes" id="UP000053676">
    <property type="component" value="Unassembled WGS sequence"/>
</dbReference>
<feature type="compositionally biased region" description="Low complexity" evidence="1">
    <location>
        <begin position="119"/>
        <end position="128"/>
    </location>
</feature>
<accession>W2SJX6</accession>
<feature type="region of interest" description="Disordered" evidence="1">
    <location>
        <begin position="315"/>
        <end position="335"/>
    </location>
</feature>
<evidence type="ECO:0000256" key="1">
    <source>
        <dbReference type="SAM" id="MobiDB-lite"/>
    </source>
</evidence>
<feature type="compositionally biased region" description="Polar residues" evidence="1">
    <location>
        <begin position="319"/>
        <end position="328"/>
    </location>
</feature>
<dbReference type="OrthoDB" id="5871979at2759"/>
<keyword evidence="3" id="KW-1185">Reference proteome</keyword>
<reference evidence="3" key="1">
    <citation type="journal article" date="2014" name="Nat. Genet.">
        <title>Genome of the human hookworm Necator americanus.</title>
        <authorList>
            <person name="Tang Y.T."/>
            <person name="Gao X."/>
            <person name="Rosa B.A."/>
            <person name="Abubucker S."/>
            <person name="Hallsworth-Pepin K."/>
            <person name="Martin J."/>
            <person name="Tyagi R."/>
            <person name="Heizer E."/>
            <person name="Zhang X."/>
            <person name="Bhonagiri-Palsikar V."/>
            <person name="Minx P."/>
            <person name="Warren W.C."/>
            <person name="Wang Q."/>
            <person name="Zhan B."/>
            <person name="Hotez P.J."/>
            <person name="Sternberg P.W."/>
            <person name="Dougall A."/>
            <person name="Gaze S.T."/>
            <person name="Mulvenna J."/>
            <person name="Sotillo J."/>
            <person name="Ranganathan S."/>
            <person name="Rabelo E.M."/>
            <person name="Wilson R.K."/>
            <person name="Felgner P.L."/>
            <person name="Bethony J."/>
            <person name="Hawdon J.M."/>
            <person name="Gasser R.B."/>
            <person name="Loukas A."/>
            <person name="Mitreva M."/>
        </authorList>
    </citation>
    <scope>NUCLEOTIDE SEQUENCE [LARGE SCALE GENOMIC DNA]</scope>
</reference>
<dbReference type="KEGG" id="nai:NECAME_14986"/>
<evidence type="ECO:0008006" key="4">
    <source>
        <dbReference type="Google" id="ProtNLM"/>
    </source>
</evidence>
<dbReference type="AlphaFoldDB" id="W2SJX6"/>
<feature type="region of interest" description="Disordered" evidence="1">
    <location>
        <begin position="95"/>
        <end position="213"/>
    </location>
</feature>
<feature type="region of interest" description="Disordered" evidence="1">
    <location>
        <begin position="248"/>
        <end position="270"/>
    </location>
</feature>
<organism evidence="2 3">
    <name type="scientific">Necator americanus</name>
    <name type="common">Human hookworm</name>
    <dbReference type="NCBI Taxonomy" id="51031"/>
    <lineage>
        <taxon>Eukaryota</taxon>
        <taxon>Metazoa</taxon>
        <taxon>Ecdysozoa</taxon>
        <taxon>Nematoda</taxon>
        <taxon>Chromadorea</taxon>
        <taxon>Rhabditida</taxon>
        <taxon>Rhabditina</taxon>
        <taxon>Rhabditomorpha</taxon>
        <taxon>Strongyloidea</taxon>
        <taxon>Ancylostomatidae</taxon>
        <taxon>Bunostominae</taxon>
        <taxon>Necator</taxon>
    </lineage>
</organism>
<dbReference type="EMBL" id="KI669019">
    <property type="protein sequence ID" value="ETN69954.1"/>
    <property type="molecule type" value="Genomic_DNA"/>
</dbReference>
<proteinExistence type="predicted"/>
<name>W2SJX6_NECAM</name>
<sequence length="430" mass="46948">FDEAEEYSLYIENEDGVRLKPVGNKLVEYDKYDGPKSTAHLLPQKITTPLSPNLAQLETERHQFRKAVWSYLRGCTPRKHRSSLRLSTYPDGVANNGGFRRTTFGPSIATEPIEETPESETTTSTENANHQEKKNDSLVADLAVTPKSRLTATGSRKQKPLLSASHISAGDGQTISRHSAGDLSLSSFSEMEPPAETSTPMQKCAPQAHSTPFETDQAKPFGLLLEVGTPTSPQLGDSFEDVESFVIPEIPSGSKSDNITPEEPVDDISNENNEEENLAAFLQKSMELSSSTSGSPTSPQLDDSFEDVESFVIPEIPSGSKSDNITSEESVDDISNENNEEENLAAFLQKSMELSVFACPKKLGEGVYGEVFATTYKGNPTALKVSLNRFKINLLLCRPLVSTVIVAALICMMHDSQDTNIGFIIITAMM</sequence>
<gene>
    <name evidence="2" type="ORF">NECAME_14986</name>
</gene>
<evidence type="ECO:0000313" key="3">
    <source>
        <dbReference type="Proteomes" id="UP000053676"/>
    </source>
</evidence>
<evidence type="ECO:0000313" key="2">
    <source>
        <dbReference type="EMBL" id="ETN69954.1"/>
    </source>
</evidence>